<organism evidence="1">
    <name type="scientific">Arundo donax</name>
    <name type="common">Giant reed</name>
    <name type="synonym">Donax arundinaceus</name>
    <dbReference type="NCBI Taxonomy" id="35708"/>
    <lineage>
        <taxon>Eukaryota</taxon>
        <taxon>Viridiplantae</taxon>
        <taxon>Streptophyta</taxon>
        <taxon>Embryophyta</taxon>
        <taxon>Tracheophyta</taxon>
        <taxon>Spermatophyta</taxon>
        <taxon>Magnoliopsida</taxon>
        <taxon>Liliopsida</taxon>
        <taxon>Poales</taxon>
        <taxon>Poaceae</taxon>
        <taxon>PACMAD clade</taxon>
        <taxon>Arundinoideae</taxon>
        <taxon>Arundineae</taxon>
        <taxon>Arundo</taxon>
    </lineage>
</organism>
<dbReference type="EMBL" id="GBRH01207710">
    <property type="protein sequence ID" value="JAD90185.1"/>
    <property type="molecule type" value="Transcribed_RNA"/>
</dbReference>
<sequence length="55" mass="6183">MDMTFSKRIQKTRRWQDLGVQAALSSVMMASTYMATYLGRRTSPCTSTQAGMTTQ</sequence>
<dbReference type="AlphaFoldDB" id="A0A0A9DX02"/>
<evidence type="ECO:0000313" key="1">
    <source>
        <dbReference type="EMBL" id="JAD90185.1"/>
    </source>
</evidence>
<name>A0A0A9DX02_ARUDO</name>
<reference evidence="1" key="1">
    <citation type="submission" date="2014-09" db="EMBL/GenBank/DDBJ databases">
        <authorList>
            <person name="Magalhaes I.L.F."/>
            <person name="Oliveira U."/>
            <person name="Santos F.R."/>
            <person name="Vidigal T.H.D.A."/>
            <person name="Brescovit A.D."/>
            <person name="Santos A.J."/>
        </authorList>
    </citation>
    <scope>NUCLEOTIDE SEQUENCE</scope>
    <source>
        <tissue evidence="1">Shoot tissue taken approximately 20 cm above the soil surface</tissue>
    </source>
</reference>
<reference evidence="1" key="2">
    <citation type="journal article" date="2015" name="Data Brief">
        <title>Shoot transcriptome of the giant reed, Arundo donax.</title>
        <authorList>
            <person name="Barrero R.A."/>
            <person name="Guerrero F.D."/>
            <person name="Moolhuijzen P."/>
            <person name="Goolsby J.A."/>
            <person name="Tidwell J."/>
            <person name="Bellgard S.E."/>
            <person name="Bellgard M.I."/>
        </authorList>
    </citation>
    <scope>NUCLEOTIDE SEQUENCE</scope>
    <source>
        <tissue evidence="1">Shoot tissue taken approximately 20 cm above the soil surface</tissue>
    </source>
</reference>
<protein>
    <submittedName>
        <fullName evidence="1">Uncharacterized protein</fullName>
    </submittedName>
</protein>
<proteinExistence type="predicted"/>
<accession>A0A0A9DX02</accession>